<comment type="caution">
    <text evidence="1">The sequence shown here is derived from an EMBL/GenBank/DDBJ whole genome shotgun (WGS) entry which is preliminary data.</text>
</comment>
<feature type="non-terminal residue" evidence="1">
    <location>
        <position position="1"/>
    </location>
</feature>
<accession>A0AC60PQT3</accession>
<protein>
    <submittedName>
        <fullName evidence="1">Uncharacterized protein</fullName>
    </submittedName>
</protein>
<sequence length="883" mass="95085">TTFTPEEIEQIKNKGNEYCKYVWLGLYDSRCPMEPDSRDEQRTRDLMIQKYERKRWYVDPEIAMQRMNTERQQSRVVQSPVSNSVAPNSVVSNNVVANNIVAANNLVHSNSAVPDTKPLSSLLGKNSLPLVIHKSQPSTPSSATWPTPISSAAATTTGSQPLFKSNVDIFGAFGGDPFSSGSVGSTPTVPAKASPFSANGNFANFDSVFSANAEPQPCTPPVANSSSNHNHMPVTEGGGFVAAFPPISQPPAAAMSLAVASPVTGASGDPPQTKVPSADRYAALADLDNLFHQETPSQPQPQPQPQPQQQPLPQPTYGAATSAFGAPPASATSNPFAAPAPVWGMGQPQPQPSQNSAFGTPNPFEGMAPSTMGGVFGGLDNGTGGSMVPAAPMGGVFGTGAPPNGYAMAPPAVAQQKGVYPGWGVASPPGGVVSPPGGINAWGKVGSAMSHDWSQMAAPSPVNPFLVYGRLWACWLLAHYDFAGLLRGRPPHLHQPIADEMAPNPPGSVSGTSPAGLCGPARTTTSGSSGVSTVPVMLCGAVATAVKCLGLELSFSSAWCRRLRHLNAVLARNITSAEISEDDNFGLLYTIHLHKDDGAIYTSETSEGNLNPIWQQLQLSKFNSLKSNSSASFIIRVWMVKKGVTTCLIEWDVNLRGLSFLGEQVPKDGRKFLPNTLLFSMPEGIYGPADCVVKGPKTDHPGHNAFEVLYSDPSIVRNSCTVNTLRRMMTTERAIKQTQVSVSRVRRAIEKKLQQRVRLHRSRAREENLRLRISLLEQEIAQRQSKLEQEKLACQARDKEKADRGKELENIASELVAKRNSLVEQRRQYFQVRENLLKASSMLALRQKELISELAFVYPIAQFPDKKGYSICFVHLPNSEDFN</sequence>
<organism evidence="1 2">
    <name type="scientific">Ixodes persulcatus</name>
    <name type="common">Taiga tick</name>
    <dbReference type="NCBI Taxonomy" id="34615"/>
    <lineage>
        <taxon>Eukaryota</taxon>
        <taxon>Metazoa</taxon>
        <taxon>Ecdysozoa</taxon>
        <taxon>Arthropoda</taxon>
        <taxon>Chelicerata</taxon>
        <taxon>Arachnida</taxon>
        <taxon>Acari</taxon>
        <taxon>Parasitiformes</taxon>
        <taxon>Ixodida</taxon>
        <taxon>Ixodoidea</taxon>
        <taxon>Ixodidae</taxon>
        <taxon>Ixodinae</taxon>
        <taxon>Ixodes</taxon>
    </lineage>
</organism>
<feature type="non-terminal residue" evidence="1">
    <location>
        <position position="883"/>
    </location>
</feature>
<name>A0AC60PQT3_IXOPE</name>
<gene>
    <name evidence="1" type="ORF">HPB47_000791</name>
</gene>
<proteinExistence type="predicted"/>
<reference evidence="1 2" key="1">
    <citation type="journal article" date="2020" name="Cell">
        <title>Large-Scale Comparative Analyses of Tick Genomes Elucidate Their Genetic Diversity and Vector Capacities.</title>
        <authorList>
            <consortium name="Tick Genome and Microbiome Consortium (TIGMIC)"/>
            <person name="Jia N."/>
            <person name="Wang J."/>
            <person name="Shi W."/>
            <person name="Du L."/>
            <person name="Sun Y."/>
            <person name="Zhan W."/>
            <person name="Jiang J.F."/>
            <person name="Wang Q."/>
            <person name="Zhang B."/>
            <person name="Ji P."/>
            <person name="Bell-Sakyi L."/>
            <person name="Cui X.M."/>
            <person name="Yuan T.T."/>
            <person name="Jiang B.G."/>
            <person name="Yang W.F."/>
            <person name="Lam T.T."/>
            <person name="Chang Q.C."/>
            <person name="Ding S.J."/>
            <person name="Wang X.J."/>
            <person name="Zhu J.G."/>
            <person name="Ruan X.D."/>
            <person name="Zhao L."/>
            <person name="Wei J.T."/>
            <person name="Ye R.Z."/>
            <person name="Que T.C."/>
            <person name="Du C.H."/>
            <person name="Zhou Y.H."/>
            <person name="Cheng J.X."/>
            <person name="Dai P.F."/>
            <person name="Guo W.B."/>
            <person name="Han X.H."/>
            <person name="Huang E.J."/>
            <person name="Li L.F."/>
            <person name="Wei W."/>
            <person name="Gao Y.C."/>
            <person name="Liu J.Z."/>
            <person name="Shao H.Z."/>
            <person name="Wang X."/>
            <person name="Wang C.C."/>
            <person name="Yang T.C."/>
            <person name="Huo Q.B."/>
            <person name="Li W."/>
            <person name="Chen H.Y."/>
            <person name="Chen S.E."/>
            <person name="Zhou L.G."/>
            <person name="Ni X.B."/>
            <person name="Tian J.H."/>
            <person name="Sheng Y."/>
            <person name="Liu T."/>
            <person name="Pan Y.S."/>
            <person name="Xia L.Y."/>
            <person name="Li J."/>
            <person name="Zhao F."/>
            <person name="Cao W.C."/>
        </authorList>
    </citation>
    <scope>NUCLEOTIDE SEQUENCE [LARGE SCALE GENOMIC DNA]</scope>
    <source>
        <strain evidence="1">Iper-2018</strain>
    </source>
</reference>
<evidence type="ECO:0000313" key="2">
    <source>
        <dbReference type="Proteomes" id="UP000805193"/>
    </source>
</evidence>
<dbReference type="EMBL" id="JABSTQ010010102">
    <property type="protein sequence ID" value="KAG0423432.1"/>
    <property type="molecule type" value="Genomic_DNA"/>
</dbReference>
<evidence type="ECO:0000313" key="1">
    <source>
        <dbReference type="EMBL" id="KAG0423432.1"/>
    </source>
</evidence>
<dbReference type="Proteomes" id="UP000805193">
    <property type="component" value="Unassembled WGS sequence"/>
</dbReference>
<keyword evidence="2" id="KW-1185">Reference proteome</keyword>